<evidence type="ECO:0000313" key="11">
    <source>
        <dbReference type="Proteomes" id="UP000594263"/>
    </source>
</evidence>
<dbReference type="GO" id="GO:0003700">
    <property type="term" value="F:DNA-binding transcription factor activity"/>
    <property type="evidence" value="ECO:0007669"/>
    <property type="project" value="InterPro"/>
</dbReference>
<keyword evidence="4" id="KW-0238">DNA-binding</keyword>
<feature type="domain" description="TCP" evidence="8">
    <location>
        <begin position="129"/>
        <end position="187"/>
    </location>
</feature>
<keyword evidence="11" id="KW-1185">Reference proteome</keyword>
<keyword evidence="2" id="KW-0217">Developmental protein</keyword>
<feature type="compositionally biased region" description="Basic residues" evidence="7">
    <location>
        <begin position="117"/>
        <end position="134"/>
    </location>
</feature>
<evidence type="ECO:0000313" key="10">
    <source>
        <dbReference type="EnsemblPlants" id="Kaladp0062s0049.1.v1.1"/>
    </source>
</evidence>
<evidence type="ECO:0000256" key="5">
    <source>
        <dbReference type="ARBA" id="ARBA00023163"/>
    </source>
</evidence>
<dbReference type="Pfam" id="PF03634">
    <property type="entry name" value="TCP"/>
    <property type="match status" value="1"/>
</dbReference>
<feature type="domain" description="R" evidence="9">
    <location>
        <begin position="284"/>
        <end position="301"/>
    </location>
</feature>
<dbReference type="GO" id="GO:0043565">
    <property type="term" value="F:sequence-specific DNA binding"/>
    <property type="evidence" value="ECO:0007669"/>
    <property type="project" value="TreeGrafter"/>
</dbReference>
<dbReference type="EnsemblPlants" id="Kaladp0062s0049.1.v1.1">
    <property type="protein sequence ID" value="Kaladp0062s0049.1.v1.1"/>
    <property type="gene ID" value="Kaladp0062s0049.v1.1"/>
</dbReference>
<feature type="region of interest" description="Disordered" evidence="7">
    <location>
        <begin position="209"/>
        <end position="232"/>
    </location>
</feature>
<evidence type="ECO:0000256" key="4">
    <source>
        <dbReference type="ARBA" id="ARBA00023125"/>
    </source>
</evidence>
<dbReference type="PROSITE" id="PS51370">
    <property type="entry name" value="R"/>
    <property type="match status" value="1"/>
</dbReference>
<keyword evidence="6" id="KW-0539">Nucleus</keyword>
<dbReference type="InterPro" id="IPR005333">
    <property type="entry name" value="Transcription_factor_TCP"/>
</dbReference>
<dbReference type="PANTHER" id="PTHR31072">
    <property type="entry name" value="TRANSCRIPTION FACTOR TCP4-RELATED"/>
    <property type="match status" value="1"/>
</dbReference>
<evidence type="ECO:0000259" key="9">
    <source>
        <dbReference type="PROSITE" id="PS51370"/>
    </source>
</evidence>
<sequence>MFSSSNSNGDSDCFRQYNGSISCSSFQFGSTSSPVVLEEDQFLVDHLLFMPQEQQKFLFGHEAELPLLDHHDFVDGMIEAGNLIGDQVSNAIPSQNHKKKDGVGSSNYENKKDSKPVKKPPNKRIRTGKKDRHSKICTAQGLRDRRMRLSLQVARKFFDLQETLGFDKASNTIEWLFNMSKNAIMEVMGSDYSRMDGPQRSFVDKCGGINNPTSGNETKSIAAPSPCEKNEDTYSSKCKQIATNQTTYKDEGGCNKLKSVNRQCRSTSKKLKSYQISFCPRHTKDARDKARARARERTLEIMRLRVIQDPDQRLFTTCLEEAAATNPSNITTFSEQIGSCSPFEQVDEISGAQSQSLEDLILHADWEIEGARFYSSYIFDTTEHHHAVRTTTTAINLVQIKQLKFLTWNELPENLLYVIKHASAQNGSFNLSSYHFNKNT</sequence>
<protein>
    <submittedName>
        <fullName evidence="10">Uncharacterized protein</fullName>
    </submittedName>
</protein>
<evidence type="ECO:0000256" key="6">
    <source>
        <dbReference type="ARBA" id="ARBA00023242"/>
    </source>
</evidence>
<dbReference type="InterPro" id="IPR017888">
    <property type="entry name" value="CYC/TB1_R_domain"/>
</dbReference>
<keyword evidence="5" id="KW-0804">Transcription</keyword>
<dbReference type="PANTHER" id="PTHR31072:SF87">
    <property type="entry name" value="TRANSCRIPTION FACTOR TCP12"/>
    <property type="match status" value="1"/>
</dbReference>
<keyword evidence="3" id="KW-0805">Transcription regulation</keyword>
<feature type="compositionally biased region" description="Polar residues" evidence="7">
    <location>
        <begin position="210"/>
        <end position="219"/>
    </location>
</feature>
<dbReference type="InterPro" id="IPR017887">
    <property type="entry name" value="TF_TCP_subgr"/>
</dbReference>
<dbReference type="AlphaFoldDB" id="A0A7N0UE01"/>
<dbReference type="GO" id="GO:0005634">
    <property type="term" value="C:nucleus"/>
    <property type="evidence" value="ECO:0007669"/>
    <property type="project" value="UniProtKB-SubCell"/>
</dbReference>
<evidence type="ECO:0000256" key="2">
    <source>
        <dbReference type="ARBA" id="ARBA00022473"/>
    </source>
</evidence>
<comment type="subcellular location">
    <subcellularLocation>
        <location evidence="1">Nucleus</location>
    </subcellularLocation>
</comment>
<evidence type="ECO:0000256" key="7">
    <source>
        <dbReference type="SAM" id="MobiDB-lite"/>
    </source>
</evidence>
<name>A0A7N0UE01_KALFE</name>
<dbReference type="Proteomes" id="UP000594263">
    <property type="component" value="Unplaced"/>
</dbReference>
<evidence type="ECO:0000256" key="1">
    <source>
        <dbReference type="ARBA" id="ARBA00004123"/>
    </source>
</evidence>
<evidence type="ECO:0000259" key="8">
    <source>
        <dbReference type="PROSITE" id="PS51369"/>
    </source>
</evidence>
<evidence type="ECO:0000256" key="3">
    <source>
        <dbReference type="ARBA" id="ARBA00023015"/>
    </source>
</evidence>
<dbReference type="PROSITE" id="PS51369">
    <property type="entry name" value="TCP"/>
    <property type="match status" value="1"/>
</dbReference>
<reference evidence="10" key="1">
    <citation type="submission" date="2021-01" db="UniProtKB">
        <authorList>
            <consortium name="EnsemblPlants"/>
        </authorList>
    </citation>
    <scope>IDENTIFICATION</scope>
</reference>
<accession>A0A7N0UE01</accession>
<dbReference type="Gramene" id="Kaladp0062s0049.1.v1.1">
    <property type="protein sequence ID" value="Kaladp0062s0049.1.v1.1"/>
    <property type="gene ID" value="Kaladp0062s0049.v1.1"/>
</dbReference>
<proteinExistence type="predicted"/>
<dbReference type="GO" id="GO:2000032">
    <property type="term" value="P:regulation of secondary shoot formation"/>
    <property type="evidence" value="ECO:0007669"/>
    <property type="project" value="TreeGrafter"/>
</dbReference>
<organism evidence="10 11">
    <name type="scientific">Kalanchoe fedtschenkoi</name>
    <name type="common">Lavender scallops</name>
    <name type="synonym">South American air plant</name>
    <dbReference type="NCBI Taxonomy" id="63787"/>
    <lineage>
        <taxon>Eukaryota</taxon>
        <taxon>Viridiplantae</taxon>
        <taxon>Streptophyta</taxon>
        <taxon>Embryophyta</taxon>
        <taxon>Tracheophyta</taxon>
        <taxon>Spermatophyta</taxon>
        <taxon>Magnoliopsida</taxon>
        <taxon>eudicotyledons</taxon>
        <taxon>Gunneridae</taxon>
        <taxon>Pentapetalae</taxon>
        <taxon>Saxifragales</taxon>
        <taxon>Crassulaceae</taxon>
        <taxon>Kalanchoe</taxon>
    </lineage>
</organism>
<feature type="region of interest" description="Disordered" evidence="7">
    <location>
        <begin position="90"/>
        <end position="134"/>
    </location>
</feature>